<protein>
    <submittedName>
        <fullName evidence="3">DUF1311 domain-containing protein</fullName>
    </submittedName>
</protein>
<sequence length="269" mass="30139">MLYMKNTCIRRTYPFILMLCHATALANNVTEVIPTGVWQVKHVYIDTSVMSSSHTLPNDPSLVGRTLKFSQENINGSMLAGKGCMHPSVQPQQRTYLDKLLSSTFGTTKEGSIAANYLLPQKAEAQVSPLVIDCTEGLFGPSGESIDSWLVWLSEQSIMINWDNNTLLTLDKVQADALPSPSFNCQRVTAVTERKICTSFELAAWDHSVNDAYKMVEAELKRLGKPEELDELKKSQRKWIADRNACNEDEVCLAKKMEERVFDLTASIE</sequence>
<name>A0ABN5H6F3_9GAMM</name>
<dbReference type="PANTHER" id="PTHR37549:SF1">
    <property type="entry name" value="LIPOPROTEIN LPRI"/>
    <property type="match status" value="1"/>
</dbReference>
<dbReference type="Gene3D" id="1.20.1270.180">
    <property type="match status" value="1"/>
</dbReference>
<feature type="domain" description="Lysozyme inhibitor LprI-like N-terminal" evidence="2">
    <location>
        <begin position="192"/>
        <end position="260"/>
    </location>
</feature>
<dbReference type="Proteomes" id="UP000237673">
    <property type="component" value="Chromosome"/>
</dbReference>
<evidence type="ECO:0000259" key="2">
    <source>
        <dbReference type="Pfam" id="PF07007"/>
    </source>
</evidence>
<dbReference type="InterPro" id="IPR052755">
    <property type="entry name" value="Lysozyme_Inhibitor_LprI"/>
</dbReference>
<organism evidence="3 4">
    <name type="scientific">Mixta calida</name>
    <dbReference type="NCBI Taxonomy" id="665913"/>
    <lineage>
        <taxon>Bacteria</taxon>
        <taxon>Pseudomonadati</taxon>
        <taxon>Pseudomonadota</taxon>
        <taxon>Gammaproteobacteria</taxon>
        <taxon>Enterobacterales</taxon>
        <taxon>Erwiniaceae</taxon>
        <taxon>Mixta</taxon>
    </lineage>
</organism>
<evidence type="ECO:0000256" key="1">
    <source>
        <dbReference type="SAM" id="SignalP"/>
    </source>
</evidence>
<gene>
    <name evidence="3" type="ORF">C2E16_03645</name>
</gene>
<keyword evidence="4" id="KW-1185">Reference proteome</keyword>
<accession>A0ABN5H6F3</accession>
<dbReference type="EMBL" id="CP026378">
    <property type="protein sequence ID" value="AUY24094.1"/>
    <property type="molecule type" value="Genomic_DNA"/>
</dbReference>
<feature type="signal peptide" evidence="1">
    <location>
        <begin position="1"/>
        <end position="26"/>
    </location>
</feature>
<keyword evidence="1" id="KW-0732">Signal</keyword>
<dbReference type="PANTHER" id="PTHR37549">
    <property type="entry name" value="LIPOPROTEIN LPRI"/>
    <property type="match status" value="1"/>
</dbReference>
<dbReference type="InterPro" id="IPR009739">
    <property type="entry name" value="LprI-like_N"/>
</dbReference>
<evidence type="ECO:0000313" key="3">
    <source>
        <dbReference type="EMBL" id="AUY24094.1"/>
    </source>
</evidence>
<feature type="chain" id="PRO_5045587354" evidence="1">
    <location>
        <begin position="27"/>
        <end position="269"/>
    </location>
</feature>
<evidence type="ECO:0000313" key="4">
    <source>
        <dbReference type="Proteomes" id="UP000237673"/>
    </source>
</evidence>
<dbReference type="Pfam" id="PF07007">
    <property type="entry name" value="LprI"/>
    <property type="match status" value="1"/>
</dbReference>
<reference evidence="3 4" key="1">
    <citation type="submission" date="2018-01" db="EMBL/GenBank/DDBJ databases">
        <title>Complete and assembled Genome of Pantoea calida DSM22759T.</title>
        <authorList>
            <person name="Stevens M.J.A."/>
            <person name="Zurfluh K."/>
            <person name="Stephan R."/>
        </authorList>
    </citation>
    <scope>NUCLEOTIDE SEQUENCE [LARGE SCALE GENOMIC DNA]</scope>
    <source>
        <strain evidence="3 4">DSM 22759</strain>
    </source>
</reference>
<proteinExistence type="predicted"/>